<dbReference type="EMBL" id="CP120733">
    <property type="protein sequence ID" value="WFD10522.1"/>
    <property type="molecule type" value="Genomic_DNA"/>
</dbReference>
<dbReference type="SUPFAM" id="SSF49265">
    <property type="entry name" value="Fibronectin type III"/>
    <property type="match status" value="1"/>
</dbReference>
<dbReference type="RefSeq" id="WP_277732489.1">
    <property type="nucleotide sequence ID" value="NZ_CP120733.1"/>
</dbReference>
<name>A0ABY8EC53_9FIRM</name>
<dbReference type="Gene3D" id="2.60.40.10">
    <property type="entry name" value="Immunoglobulins"/>
    <property type="match status" value="6"/>
</dbReference>
<dbReference type="InterPro" id="IPR002909">
    <property type="entry name" value="IPT_dom"/>
</dbReference>
<sequence length="2166" mass="241528">MKRINWIKRVTSFILVFMMVFGMMPWQNISVRAQDIGEGLIVDSVELFKSYDEKNNIKMFIKVIAKNGSDISTLQVKYEDRNGYPKALTKDDAVSSKTSVIFEFPKEQINDFTGIIFLNDYALRDLTFSGIPTVIQAVPKNINISQTTPKPSLTINGSDLDKLDTIIDGYQIKGYTRVNARPTELKDMCETPAADIKKTPSSLTVENLKHPGALGTADIIFEKTKTTSDIKISVSHRYLSSFRFVQDLNIENLKMYPNVGTNGDYLYIEGKNLQKQDVYFLNINGIDGYLPENQAEFVDFKEKINKDNENRLTVKVPAGIPIGQKYNVYVTEKQDSEIIGEEKVPGVFTVVDKENKATIDDIYPPSGSDQGGYAVGIIGKNITTLNIPGLDVNYTTTDISSTSVDGTTELELKYPDGNYNGVAVTEVTRKISVVMGNQAKFQKEDGKFKFSIGSQDQISIYPQKINIEDNPIVDVTATIITTFNANGTEYKFIEMPEKKQGFEYIASSKLPIIESVTPEKIQIISNAEGKFNIKDDILLSIKGNNFLVNKYTDTSSNTSIINYPQVIFKTVNDKNLDNYEIKVYFEDGKAKVAYRQNGKTEILDKTSDGRNLDFYVLKDNRVVNGLEGNELGNRIVVKLPKEVILSIAGFKNVQVVNPTRNSSDPGQSQIKVAAVKFVNVSDNPVIESVNPDMITVEGGDAIVVKGSNFQEGCKVLIDGKEVSGVTREIDKLANQIILKFNAPPGREGETQIQVINPSGGIAIAKFTYVISFKKDPKLIDLTPKKGTNNTLVVVNGDNFLKPDSAILDTTGIGAYKLIGTRILMDGKDINKYTGPNNTPEFEDYTAPNNEILMTIVDEKIKVSDFYKNATIEDTSNKIYDFDIDENRNPYIVNKDNEKYTFKIKNGNIEGEKEDGTSYPVTLEMNKITINETTPIDLSVTMDNKILSIGKRLDGGKYVKLSDYYHSIIFKDDTGKFYSLDVNPKGSIILTGTPGANTEENKYILSLNKSGNIIATKGSDFPVTVTNEGIQMNGLTLKMQTAYAKDVKDKITGNRVKVINRNQIIFYVPNLEVEGKGAGPYDVSVKNPDTKTDTKPDSFVYFNNPQSKPIISDIYPKEGSTEGGYTITILGNDFEDTSKVYIGGVIVDKEDTQLKNKNTLIVKVPKYTGNMDELETDRVTVPVVIVNYDAGSASKEDGFTYVKPNSTPKIDRILPNEGSAAGNEIVEIWGYDFRFSEPYKNMTGGSGFDEGDTLIDLNYNNKWDSEANKSEWNIQENLPQTVKIYDKYYNSPILPKVYFNNKKAKIVEWSRGYLKVVTPENVAGEADVYIVNNDSGISNKVSYTYKSSNPKINKILPPVGRKIGQDNVEIHGEGFVSSNMNIYKDFENVESVFMPVVKFGNITNRDIPRDKDNSGRIDAGHATVNLAGNLTVYYNRDDQNLTAIIEENQKTYKAVFLKYNEEVRYIPVSLLGYPGYELIRVEVHDGRLIVERGYAPETKLISSEQMQLKTPSYYTIGKVPVTIMNPDGGSATGEFEYKNPDSHPQITEITREGQASIVDNINGKDVKVVKVNYKGGSIISVKGSDFRENAKISIGDIMEIDYENINPDLPSKLTFKIDGVDESEIGKLHKVVVQNEDGAFASSDDENLDIPIYIVFTKGETSPKIDTITPDRGLSKGGETVVIKGLDFRETMEGYEPKKIAVYFGEIKVEEKYIKFIDYRTIEVITPKSDPKTVDVKIENPDGEMSNSVEYTYLSDPDITQIVDAKDNSINISTIYVDGGQEIQIKGNDFMSGARVVFSPVLKEATDTDTDIITIDGKNYVLVSGTDGTAEFIDSQNLKVTTPAGKLGSKGVMIINPDKAGSNIYDVVYVIDQIDAPTGVKADLIYDKYIKIDWNEVKDATSYEIYAVEDDKEMYLVGTTDLTTFIYRDVKSKTDYRFIVKAIGEFGLSKGSSKSNEVTTKSHSGYEDKDGEINEKTSINRSGSTVNVLIGTDDYDEKETVIDLTKGEYAGAKEVVISIPARVATSYLAKDVKVVLSDMYVKFNPTVFNVSKLYESKDKDKAGVKFKIGINQQNASTSLSNEYELKADVFIGEDNTSIDYLKNNMDISLDFDSAKADLRRMRNISLRRYDEYKNEWTYVKQRMDNYSTSINSPVNRLGRYSIIGSRR</sequence>
<protein>
    <submittedName>
        <fullName evidence="2">IPT/TIG domain-containing protein</fullName>
    </submittedName>
</protein>
<organism evidence="2 3">
    <name type="scientific">Tepidibacter hydrothermalis</name>
    <dbReference type="NCBI Taxonomy" id="3036126"/>
    <lineage>
        <taxon>Bacteria</taxon>
        <taxon>Bacillati</taxon>
        <taxon>Bacillota</taxon>
        <taxon>Clostridia</taxon>
        <taxon>Peptostreptococcales</taxon>
        <taxon>Peptostreptococcaceae</taxon>
        <taxon>Tepidibacter</taxon>
    </lineage>
</organism>
<accession>A0ABY8EC53</accession>
<dbReference type="InterPro" id="IPR003961">
    <property type="entry name" value="FN3_dom"/>
</dbReference>
<keyword evidence="3" id="KW-1185">Reference proteome</keyword>
<dbReference type="PANTHER" id="PTHR22625">
    <property type="entry name" value="PLEXIN"/>
    <property type="match status" value="1"/>
</dbReference>
<gene>
    <name evidence="2" type="ORF">P4S50_00180</name>
</gene>
<dbReference type="CDD" id="cd00102">
    <property type="entry name" value="IPT"/>
    <property type="match status" value="3"/>
</dbReference>
<dbReference type="InterPro" id="IPR013783">
    <property type="entry name" value="Ig-like_fold"/>
</dbReference>
<proteinExistence type="predicted"/>
<dbReference type="SUPFAM" id="SSF81296">
    <property type="entry name" value="E set domains"/>
    <property type="match status" value="5"/>
</dbReference>
<dbReference type="InterPro" id="IPR036116">
    <property type="entry name" value="FN3_sf"/>
</dbReference>
<dbReference type="PANTHER" id="PTHR22625:SF70">
    <property type="entry name" value="PLEXIN A, ISOFORM A"/>
    <property type="match status" value="1"/>
</dbReference>
<dbReference type="Pfam" id="PF01833">
    <property type="entry name" value="TIG"/>
    <property type="match status" value="5"/>
</dbReference>
<dbReference type="CDD" id="cd00063">
    <property type="entry name" value="FN3"/>
    <property type="match status" value="1"/>
</dbReference>
<dbReference type="SMART" id="SM00429">
    <property type="entry name" value="IPT"/>
    <property type="match status" value="5"/>
</dbReference>
<evidence type="ECO:0000259" key="1">
    <source>
        <dbReference type="PROSITE" id="PS50853"/>
    </source>
</evidence>
<dbReference type="PROSITE" id="PS50853">
    <property type="entry name" value="FN3"/>
    <property type="match status" value="1"/>
</dbReference>
<dbReference type="InterPro" id="IPR031148">
    <property type="entry name" value="Plexin"/>
</dbReference>
<evidence type="ECO:0000313" key="2">
    <source>
        <dbReference type="EMBL" id="WFD10522.1"/>
    </source>
</evidence>
<dbReference type="Proteomes" id="UP001222800">
    <property type="component" value="Chromosome"/>
</dbReference>
<feature type="domain" description="Fibronectin type-III" evidence="1">
    <location>
        <begin position="1875"/>
        <end position="1962"/>
    </location>
</feature>
<dbReference type="InterPro" id="IPR014756">
    <property type="entry name" value="Ig_E-set"/>
</dbReference>
<evidence type="ECO:0000313" key="3">
    <source>
        <dbReference type="Proteomes" id="UP001222800"/>
    </source>
</evidence>
<reference evidence="2 3" key="1">
    <citation type="submission" date="2023-03" db="EMBL/GenBank/DDBJ databases">
        <title>Complete genome sequence of Tepidibacter sp. SWIR-1, isolated from a deep-sea hydrothermal vent.</title>
        <authorList>
            <person name="Li X."/>
        </authorList>
    </citation>
    <scope>NUCLEOTIDE SEQUENCE [LARGE SCALE GENOMIC DNA]</scope>
    <source>
        <strain evidence="2 3">SWIR-1</strain>
    </source>
</reference>